<dbReference type="Proteomes" id="UP000515208">
    <property type="component" value="Unplaced"/>
</dbReference>
<sequence length="119" mass="12562">MQRMRGLCVSAVPPVLAPNATLALAAHVLVDSAVEVAFLWTFGDGQQAVGQFKPPYDSFEVPDPTVAQVLVEHNTSHTYTFPGKGCLPPSRPVAWARSALGQRLPGGLSLGPASRMQPG</sequence>
<protein>
    <submittedName>
        <fullName evidence="8">Polycystin-1-like</fullName>
    </submittedName>
</protein>
<feature type="domain" description="PKD" evidence="6">
    <location>
        <begin position="35"/>
        <end position="83"/>
    </location>
</feature>
<dbReference type="GO" id="GO:0005261">
    <property type="term" value="F:monoatomic cation channel activity"/>
    <property type="evidence" value="ECO:0007669"/>
    <property type="project" value="TreeGrafter"/>
</dbReference>
<organism evidence="7 8">
    <name type="scientific">Bison bison bison</name>
    <name type="common">North American plains bison</name>
    <dbReference type="NCBI Taxonomy" id="43346"/>
    <lineage>
        <taxon>Eukaryota</taxon>
        <taxon>Metazoa</taxon>
        <taxon>Chordata</taxon>
        <taxon>Craniata</taxon>
        <taxon>Vertebrata</taxon>
        <taxon>Euteleostomi</taxon>
        <taxon>Mammalia</taxon>
        <taxon>Eutheria</taxon>
        <taxon>Laurasiatheria</taxon>
        <taxon>Artiodactyla</taxon>
        <taxon>Ruminantia</taxon>
        <taxon>Pecora</taxon>
        <taxon>Bovidae</taxon>
        <taxon>Bovinae</taxon>
        <taxon>Bison</taxon>
    </lineage>
</organism>
<dbReference type="PANTHER" id="PTHR46730">
    <property type="entry name" value="POLYCYSTIN-1"/>
    <property type="match status" value="1"/>
</dbReference>
<dbReference type="PANTHER" id="PTHR46730:SF3">
    <property type="entry name" value="POLYCYSTIN-1"/>
    <property type="match status" value="1"/>
</dbReference>
<evidence type="ECO:0000256" key="3">
    <source>
        <dbReference type="ARBA" id="ARBA00022737"/>
    </source>
</evidence>
<dbReference type="GO" id="GO:0005886">
    <property type="term" value="C:plasma membrane"/>
    <property type="evidence" value="ECO:0007669"/>
    <property type="project" value="TreeGrafter"/>
</dbReference>
<dbReference type="GO" id="GO:0006816">
    <property type="term" value="P:calcium ion transport"/>
    <property type="evidence" value="ECO:0007669"/>
    <property type="project" value="TreeGrafter"/>
</dbReference>
<dbReference type="PROSITE" id="PS50093">
    <property type="entry name" value="PKD"/>
    <property type="match status" value="1"/>
</dbReference>
<keyword evidence="3" id="KW-0677">Repeat</keyword>
<dbReference type="GeneID" id="104998142"/>
<evidence type="ECO:0000256" key="1">
    <source>
        <dbReference type="ARBA" id="ARBA00004370"/>
    </source>
</evidence>
<evidence type="ECO:0000313" key="8">
    <source>
        <dbReference type="RefSeq" id="XP_010851482.1"/>
    </source>
</evidence>
<dbReference type="SUPFAM" id="SSF49299">
    <property type="entry name" value="PKD domain"/>
    <property type="match status" value="1"/>
</dbReference>
<keyword evidence="5" id="KW-0472">Membrane</keyword>
<gene>
    <name evidence="8" type="primary">LOC104998142</name>
</gene>
<evidence type="ECO:0000256" key="4">
    <source>
        <dbReference type="ARBA" id="ARBA00022989"/>
    </source>
</evidence>
<keyword evidence="2" id="KW-0812">Transmembrane</keyword>
<dbReference type="AlphaFoldDB" id="A0A6P3IHW7"/>
<proteinExistence type="predicted"/>
<evidence type="ECO:0000313" key="7">
    <source>
        <dbReference type="Proteomes" id="UP000515208"/>
    </source>
</evidence>
<name>A0A6P3IHW7_BISBB</name>
<keyword evidence="7" id="KW-1185">Reference proteome</keyword>
<accession>A0A6P3IHW7</accession>
<dbReference type="RefSeq" id="XP_010851482.1">
    <property type="nucleotide sequence ID" value="XM_010853180.1"/>
</dbReference>
<dbReference type="InterPro" id="IPR000601">
    <property type="entry name" value="PKD_dom"/>
</dbReference>
<evidence type="ECO:0000256" key="5">
    <source>
        <dbReference type="ARBA" id="ARBA00023136"/>
    </source>
</evidence>
<dbReference type="InterPro" id="IPR035986">
    <property type="entry name" value="PKD_dom_sf"/>
</dbReference>
<reference evidence="8" key="1">
    <citation type="submission" date="2025-08" db="UniProtKB">
        <authorList>
            <consortium name="RefSeq"/>
        </authorList>
    </citation>
    <scope>IDENTIFICATION</scope>
    <source>
        <tissue evidence="8">Blood</tissue>
    </source>
</reference>
<evidence type="ECO:0000256" key="2">
    <source>
        <dbReference type="ARBA" id="ARBA00022692"/>
    </source>
</evidence>
<comment type="subcellular location">
    <subcellularLocation>
        <location evidence="1">Membrane</location>
    </subcellularLocation>
</comment>
<keyword evidence="4" id="KW-1133">Transmembrane helix</keyword>
<dbReference type="KEGG" id="bbis:104998142"/>
<evidence type="ECO:0000259" key="6">
    <source>
        <dbReference type="PROSITE" id="PS50093"/>
    </source>
</evidence>
<dbReference type="Pfam" id="PF00801">
    <property type="entry name" value="PKD"/>
    <property type="match status" value="1"/>
</dbReference>